<dbReference type="SMART" id="SM00955">
    <property type="entry name" value="RNB"/>
    <property type="match status" value="1"/>
</dbReference>
<dbReference type="CDD" id="cd04471">
    <property type="entry name" value="S1_RNase_R"/>
    <property type="match status" value="1"/>
</dbReference>
<evidence type="ECO:0000256" key="5">
    <source>
        <dbReference type="ARBA" id="ARBA00022801"/>
    </source>
</evidence>
<organism evidence="12 13">
    <name type="scientific">Clostridium aminobutyricum</name>
    <dbReference type="NCBI Taxonomy" id="33953"/>
    <lineage>
        <taxon>Bacteria</taxon>
        <taxon>Bacillati</taxon>
        <taxon>Bacillota</taxon>
        <taxon>Clostridia</taxon>
        <taxon>Eubacteriales</taxon>
        <taxon>Clostridiaceae</taxon>
        <taxon>Clostridium</taxon>
    </lineage>
</organism>
<evidence type="ECO:0000256" key="10">
    <source>
        <dbReference type="SAM" id="MobiDB-lite"/>
    </source>
</evidence>
<dbReference type="Proteomes" id="UP000664545">
    <property type="component" value="Unassembled WGS sequence"/>
</dbReference>
<dbReference type="Pfam" id="PF17876">
    <property type="entry name" value="CSD2"/>
    <property type="match status" value="1"/>
</dbReference>
<evidence type="ECO:0000256" key="8">
    <source>
        <dbReference type="HAMAP-Rule" id="MF_01895"/>
    </source>
</evidence>
<protein>
    <recommendedName>
        <fullName evidence="8">Ribonuclease R</fullName>
        <shortName evidence="8">RNase R</shortName>
        <ecNumber evidence="8">3.1.13.1</ecNumber>
    </recommendedName>
</protein>
<dbReference type="RefSeq" id="WP_206580799.1">
    <property type="nucleotide sequence ID" value="NZ_JAFJZZ010000001.1"/>
</dbReference>
<feature type="region of interest" description="Disordered" evidence="10">
    <location>
        <begin position="1"/>
        <end position="29"/>
    </location>
</feature>
<dbReference type="InterPro" id="IPR013223">
    <property type="entry name" value="RNase_B_OB_dom"/>
</dbReference>
<dbReference type="NCBIfam" id="TIGR02063">
    <property type="entry name" value="RNase_R"/>
    <property type="match status" value="1"/>
</dbReference>
<name>A0A939D6M9_CLOAM</name>
<dbReference type="PANTHER" id="PTHR23355:SF9">
    <property type="entry name" value="DIS3-LIKE EXONUCLEASE 2"/>
    <property type="match status" value="1"/>
</dbReference>
<keyword evidence="4 8" id="KW-0540">Nuclease</keyword>
<dbReference type="SUPFAM" id="SSF50249">
    <property type="entry name" value="Nucleic acid-binding proteins"/>
    <property type="match status" value="4"/>
</dbReference>
<comment type="subcellular location">
    <subcellularLocation>
        <location evidence="2 8">Cytoplasm</location>
    </subcellularLocation>
</comment>
<dbReference type="SMART" id="SM00316">
    <property type="entry name" value="S1"/>
    <property type="match status" value="1"/>
</dbReference>
<keyword evidence="3 8" id="KW-0963">Cytoplasm</keyword>
<dbReference type="InterPro" id="IPR001900">
    <property type="entry name" value="RNase_II/R"/>
</dbReference>
<evidence type="ECO:0000313" key="13">
    <source>
        <dbReference type="Proteomes" id="UP000664545"/>
    </source>
</evidence>
<dbReference type="InterPro" id="IPR012340">
    <property type="entry name" value="NA-bd_OB-fold"/>
</dbReference>
<dbReference type="Pfam" id="PF08206">
    <property type="entry name" value="OB_RNB"/>
    <property type="match status" value="1"/>
</dbReference>
<evidence type="ECO:0000256" key="7">
    <source>
        <dbReference type="ARBA" id="ARBA00022884"/>
    </source>
</evidence>
<dbReference type="Gene3D" id="2.40.50.140">
    <property type="entry name" value="Nucleic acid-binding proteins"/>
    <property type="match status" value="3"/>
</dbReference>
<evidence type="ECO:0000313" key="12">
    <source>
        <dbReference type="EMBL" id="MBN7772021.1"/>
    </source>
</evidence>
<comment type="caution">
    <text evidence="12">The sequence shown here is derived from an EMBL/GenBank/DDBJ whole genome shotgun (WGS) entry which is preliminary data.</text>
</comment>
<feature type="domain" description="S1 motif" evidence="11">
    <location>
        <begin position="616"/>
        <end position="696"/>
    </location>
</feature>
<dbReference type="EC" id="3.1.13.1" evidence="8"/>
<dbReference type="InterPro" id="IPR004476">
    <property type="entry name" value="RNase_II/RNase_R"/>
</dbReference>
<dbReference type="SMART" id="SM00357">
    <property type="entry name" value="CSP"/>
    <property type="match status" value="2"/>
</dbReference>
<evidence type="ECO:0000256" key="3">
    <source>
        <dbReference type="ARBA" id="ARBA00022490"/>
    </source>
</evidence>
<reference evidence="12" key="1">
    <citation type="submission" date="2021-02" db="EMBL/GenBank/DDBJ databases">
        <title>Abyssanaerobacter marinus gen.nov., sp., nov, anaerobic bacterium isolated from the Onnuri vent field of Indian Ocean and suggestion of Mogibacteriaceae fam. nov., and proposal of reclassification of ambiguous this family's genus member.</title>
        <authorList>
            <person name="Kim Y.J."/>
            <person name="Yang J.-A."/>
        </authorList>
    </citation>
    <scope>NUCLEOTIDE SEQUENCE</scope>
    <source>
        <strain evidence="12">DSM 2634</strain>
    </source>
</reference>
<dbReference type="InterPro" id="IPR003029">
    <property type="entry name" value="S1_domain"/>
</dbReference>
<dbReference type="PROSITE" id="PS50126">
    <property type="entry name" value="S1"/>
    <property type="match status" value="1"/>
</dbReference>
<proteinExistence type="inferred from homology"/>
<keyword evidence="13" id="KW-1185">Reference proteome</keyword>
<comment type="catalytic activity">
    <reaction evidence="1 8">
        <text>Exonucleolytic cleavage in the 3'- to 5'-direction to yield nucleoside 5'-phosphates.</text>
        <dbReference type="EC" id="3.1.13.1"/>
    </reaction>
</comment>
<accession>A0A939D6M9</accession>
<evidence type="ECO:0000256" key="1">
    <source>
        <dbReference type="ARBA" id="ARBA00001849"/>
    </source>
</evidence>
<comment type="similarity">
    <text evidence="8">Belongs to the RNR ribonuclease family. RNase R subfamily.</text>
</comment>
<dbReference type="InterPro" id="IPR040476">
    <property type="entry name" value="CSD2"/>
</dbReference>
<evidence type="ECO:0000256" key="2">
    <source>
        <dbReference type="ARBA" id="ARBA00004496"/>
    </source>
</evidence>
<dbReference type="HAMAP" id="MF_01895">
    <property type="entry name" value="RNase_R"/>
    <property type="match status" value="1"/>
</dbReference>
<dbReference type="GO" id="GO:0003723">
    <property type="term" value="F:RNA binding"/>
    <property type="evidence" value="ECO:0007669"/>
    <property type="project" value="UniProtKB-UniRule"/>
</dbReference>
<sequence>MSKIIFNKEKKNKQSDSTTTRRIYKNPPTHGEVIEGILSKHKRGFGFVTPIISETESDEEEKGNSKPAEQKDIFIAAKNINGAMHGDTVQVSLYPPSNSNKSREGAIEKILHHGITEIVGTFEKSNRFGFVVPDDKRFSNADIFVKKSDFRNSQTGDKVVVQITKFPENGNSAEGKIIEVISRNGEPGGDIKSLIRQYNLFQTFPSRVNAEAKAISKIKLLEKEDFEPITAEELIGRIDLRDKKIITIDGADAKDLDDAVSIEKLSNGNYLLGVHIADVTHYVKEDSAMDKEALKRGTSIYLVDQVIPMLPKALSNGICSLNPSVDRLTLSINMEIDTNGDVVGHDIYKSVIHSMHRMVYDDVSDMLEKNAIDLISKYDDIYEELLMMKELAAILNKRRDSRGSLDFDFDEAYITLDDSGIPITIETAERRIANRIIEEFMLIANETIAEHFYWLDSPFVYRVHEKPDQDRMDEFKTFVRGFGVLMKGNTENVHPRVLSDILRQVKGETYENVVNTVMLRAMKKAFYDVACNGHFGLGVKFYCHFTSPIRRYPDLMIHRIIKESIEGKLNEKRSKQLRKITEIAADLSSKAERAAQELEREVEKLKKTEYMSYRIGQEFDGVISGITNYGFYVQLENTIEGLVRVEALTDDYYDYDESKYRFIGHHTNKIYALGDRIRIEVQRADIEEREIDFSVVQQTIE</sequence>
<dbReference type="Pfam" id="PF00773">
    <property type="entry name" value="RNB"/>
    <property type="match status" value="1"/>
</dbReference>
<keyword evidence="9" id="KW-0175">Coiled coil</keyword>
<dbReference type="Pfam" id="PF00575">
    <property type="entry name" value="S1"/>
    <property type="match status" value="1"/>
</dbReference>
<keyword evidence="5 8" id="KW-0378">Hydrolase</keyword>
<dbReference type="AlphaFoldDB" id="A0A939D6M9"/>
<evidence type="ECO:0000256" key="9">
    <source>
        <dbReference type="SAM" id="Coils"/>
    </source>
</evidence>
<feature type="coiled-coil region" evidence="9">
    <location>
        <begin position="577"/>
        <end position="611"/>
    </location>
</feature>
<dbReference type="InterPro" id="IPR011805">
    <property type="entry name" value="RNase_R"/>
</dbReference>
<dbReference type="GO" id="GO:0006402">
    <property type="term" value="P:mRNA catabolic process"/>
    <property type="evidence" value="ECO:0007669"/>
    <property type="project" value="TreeGrafter"/>
</dbReference>
<keyword evidence="7 8" id="KW-0694">RNA-binding</keyword>
<evidence type="ECO:0000256" key="6">
    <source>
        <dbReference type="ARBA" id="ARBA00022839"/>
    </source>
</evidence>
<feature type="compositionally biased region" description="Basic and acidic residues" evidence="10">
    <location>
        <begin position="1"/>
        <end position="14"/>
    </location>
</feature>
<dbReference type="InterPro" id="IPR050180">
    <property type="entry name" value="RNR_Ribonuclease"/>
</dbReference>
<dbReference type="PANTHER" id="PTHR23355">
    <property type="entry name" value="RIBONUCLEASE"/>
    <property type="match status" value="1"/>
</dbReference>
<dbReference type="InterPro" id="IPR011129">
    <property type="entry name" value="CSD"/>
</dbReference>
<dbReference type="NCBIfam" id="TIGR00358">
    <property type="entry name" value="3_prime_RNase"/>
    <property type="match status" value="1"/>
</dbReference>
<dbReference type="GO" id="GO:0008859">
    <property type="term" value="F:exoribonuclease II activity"/>
    <property type="evidence" value="ECO:0007669"/>
    <property type="project" value="UniProtKB-UniRule"/>
</dbReference>
<evidence type="ECO:0000259" key="11">
    <source>
        <dbReference type="PROSITE" id="PS50126"/>
    </source>
</evidence>
<evidence type="ECO:0000256" key="4">
    <source>
        <dbReference type="ARBA" id="ARBA00022722"/>
    </source>
</evidence>
<keyword evidence="6 8" id="KW-0269">Exonuclease</keyword>
<gene>
    <name evidence="8 12" type="primary">rnr</name>
    <name evidence="12" type="ORF">JYB65_01410</name>
</gene>
<dbReference type="GO" id="GO:0005829">
    <property type="term" value="C:cytosol"/>
    <property type="evidence" value="ECO:0007669"/>
    <property type="project" value="TreeGrafter"/>
</dbReference>
<comment type="function">
    <text evidence="8">3'-5' exoribonuclease that releases 5'-nucleoside monophosphates and is involved in maturation of structured RNAs.</text>
</comment>
<dbReference type="EMBL" id="JAFJZZ010000001">
    <property type="protein sequence ID" value="MBN7772021.1"/>
    <property type="molecule type" value="Genomic_DNA"/>
</dbReference>